<dbReference type="PATRIC" id="fig|1706438.3.peg.845"/>
<protein>
    <submittedName>
        <fullName evidence="1">Putative kinase inhibitor protein</fullName>
    </submittedName>
</protein>
<sequence>MVDKMKLLSKAFSQGESIPFKYSYEAGNLSPPLEWNSIPKQTKSLALILEDLDSPMFSWIHWIVYNIPITLKGLPEGLPPEKELFEGVKQGLNSWKRNCYGGPCPPWGTHRYVFKLYALDDKLDVDPDLSKTELIKLIEYHKIAEAKLVGNYTCKYEKWVTPIEK</sequence>
<proteinExistence type="predicted"/>
<dbReference type="EMBL" id="LNGE01000021">
    <property type="protein sequence ID" value="KYC45347.1"/>
    <property type="molecule type" value="Genomic_DNA"/>
</dbReference>
<evidence type="ECO:0000313" key="1">
    <source>
        <dbReference type="EMBL" id="KYC45347.1"/>
    </source>
</evidence>
<dbReference type="Proteomes" id="UP000092403">
    <property type="component" value="Unassembled WGS sequence"/>
</dbReference>
<dbReference type="Proteomes" id="UP000091929">
    <property type="component" value="Unassembled WGS sequence"/>
</dbReference>
<dbReference type="NCBIfam" id="TIGR00481">
    <property type="entry name" value="YbhB/YbcL family Raf kinase inhibitor-like protein"/>
    <property type="match status" value="1"/>
</dbReference>
<dbReference type="AlphaFoldDB" id="A0A150IK76"/>
<organism evidence="1 5">
    <name type="scientific">Candidatus Methanofastidiosum methylothiophilum</name>
    <dbReference type="NCBI Taxonomy" id="1705564"/>
    <lineage>
        <taxon>Archaea</taxon>
        <taxon>Methanobacteriati</taxon>
        <taxon>Methanobacteriota</taxon>
        <taxon>Stenosarchaea group</taxon>
        <taxon>Candidatus Methanofastidiosia</taxon>
        <taxon>Candidatus Methanofastidiosales</taxon>
        <taxon>Candidatus Methanofastidiosaceae</taxon>
        <taxon>Candidatus Methanofastidiosum</taxon>
    </lineage>
</organism>
<accession>A0A150IK76</accession>
<evidence type="ECO:0000313" key="5">
    <source>
        <dbReference type="Proteomes" id="UP000092401"/>
    </source>
</evidence>
<comment type="caution">
    <text evidence="1">The sequence shown here is derived from an EMBL/GenBank/DDBJ whole genome shotgun (WGS) entry which is preliminary data.</text>
</comment>
<dbReference type="Gene3D" id="3.90.280.10">
    <property type="entry name" value="PEBP-like"/>
    <property type="match status" value="1"/>
</dbReference>
<dbReference type="PANTHER" id="PTHR30289:SF1">
    <property type="entry name" value="PEBP (PHOSPHATIDYLETHANOLAMINE-BINDING PROTEIN) FAMILY PROTEIN"/>
    <property type="match status" value="1"/>
</dbReference>
<dbReference type="InterPro" id="IPR008914">
    <property type="entry name" value="PEBP"/>
</dbReference>
<gene>
    <name evidence="1" type="ORF">APG10_00919</name>
    <name evidence="2" type="ORF">APG11_01111</name>
    <name evidence="3" type="ORF">APG12_00839</name>
</gene>
<evidence type="ECO:0000313" key="2">
    <source>
        <dbReference type="EMBL" id="KYC47511.1"/>
    </source>
</evidence>
<dbReference type="PATRIC" id="fig|1706437.3.peg.1122"/>
<dbReference type="PANTHER" id="PTHR30289">
    <property type="entry name" value="UNCHARACTERIZED PROTEIN YBCL-RELATED"/>
    <property type="match status" value="1"/>
</dbReference>
<dbReference type="SUPFAM" id="SSF49777">
    <property type="entry name" value="PEBP-like"/>
    <property type="match status" value="1"/>
</dbReference>
<dbReference type="InterPro" id="IPR036610">
    <property type="entry name" value="PEBP-like_sf"/>
</dbReference>
<dbReference type="CDD" id="cd00865">
    <property type="entry name" value="PEBP_bact_arch"/>
    <property type="match status" value="1"/>
</dbReference>
<dbReference type="InterPro" id="IPR005247">
    <property type="entry name" value="YbhB_YbcL/LppC-like"/>
</dbReference>
<dbReference type="EMBL" id="LNJC01000014">
    <property type="protein sequence ID" value="KYC50411.1"/>
    <property type="molecule type" value="Genomic_DNA"/>
</dbReference>
<reference evidence="4 5" key="1">
    <citation type="journal article" date="2016" name="ISME J.">
        <title>Chasing the elusive Euryarchaeota class WSA2: genomes reveal a uniquely fastidious methyl-reducing methanogen.</title>
        <authorList>
            <person name="Nobu M.K."/>
            <person name="Narihiro T."/>
            <person name="Kuroda K."/>
            <person name="Mei R."/>
            <person name="Liu W.T."/>
        </authorList>
    </citation>
    <scope>NUCLEOTIDE SEQUENCE [LARGE SCALE GENOMIC DNA]</scope>
    <source>
        <strain evidence="1">B03fssc0709_Meth_Bin005</strain>
        <strain evidence="2">B15fssc0709_Meth_Bin003</strain>
        <strain evidence="3">BMIXfssc0709_Meth_Bin006</strain>
    </source>
</reference>
<dbReference type="PATRIC" id="fig|1706436.3.peg.930"/>
<name>A0A150IK76_9EURY</name>
<accession>A0A150IR43</accession>
<dbReference type="EMBL" id="LNGF01000022">
    <property type="protein sequence ID" value="KYC47511.1"/>
    <property type="molecule type" value="Genomic_DNA"/>
</dbReference>
<dbReference type="Pfam" id="PF01161">
    <property type="entry name" value="PBP"/>
    <property type="match status" value="1"/>
</dbReference>
<dbReference type="Proteomes" id="UP000092401">
    <property type="component" value="Unassembled WGS sequence"/>
</dbReference>
<accession>A0A150IZI8</accession>
<evidence type="ECO:0000313" key="4">
    <source>
        <dbReference type="Proteomes" id="UP000091929"/>
    </source>
</evidence>
<evidence type="ECO:0000313" key="3">
    <source>
        <dbReference type="EMBL" id="KYC50411.1"/>
    </source>
</evidence>